<organism evidence="2">
    <name type="scientific">Cucumis melo</name>
    <name type="common">Muskmelon</name>
    <dbReference type="NCBI Taxonomy" id="3656"/>
    <lineage>
        <taxon>Eukaryota</taxon>
        <taxon>Viridiplantae</taxon>
        <taxon>Streptophyta</taxon>
        <taxon>Embryophyta</taxon>
        <taxon>Tracheophyta</taxon>
        <taxon>Spermatophyta</taxon>
        <taxon>Magnoliopsida</taxon>
        <taxon>eudicotyledons</taxon>
        <taxon>Gunneridae</taxon>
        <taxon>Pentapetalae</taxon>
        <taxon>rosids</taxon>
        <taxon>fabids</taxon>
        <taxon>Cucurbitales</taxon>
        <taxon>Cucurbitaceae</taxon>
        <taxon>Benincaseae</taxon>
        <taxon>Cucumis</taxon>
    </lineage>
</organism>
<feature type="region of interest" description="Disordered" evidence="1">
    <location>
        <begin position="123"/>
        <end position="149"/>
    </location>
</feature>
<evidence type="ECO:0000313" key="2">
    <source>
        <dbReference type="EnsemblPlants" id="MELO3C003450.2.1"/>
    </source>
</evidence>
<dbReference type="InterPro" id="IPR051105">
    <property type="entry name" value="WWC/KIBRA_Hippo_Reg"/>
</dbReference>
<protein>
    <recommendedName>
        <fullName evidence="3">WW domain-containing protein</fullName>
    </recommendedName>
</protein>
<name>A0A9I9CGZ0_CUCME</name>
<dbReference type="Gramene" id="MELO3C003450.2.1">
    <property type="protein sequence ID" value="MELO3C003450.2.1"/>
    <property type="gene ID" value="MELO3C003450.2"/>
</dbReference>
<sequence>LQTVVQKPFISTSKACPQLDSSLAVIANPIVHIISKPFSPLPNTHIHKVNQNYKRYLSLPLPLPLLSFSLCKSKMKRKWEDPQGENFNSPTDNIELHLETPLPLEWQRCLDIQSGEIHFFNTKTQKRTSMDPRRNKLEGPTTTPSRSHVSDHQALSLDLELNLNCQSNKKILSNNNDDTGGLMKLQANNYGISCPWLRFEREQQEMVARVCMQCHLLVMLLKSSPTCPNCKFIHPITDHHQYLQNNPPTTTTTTTTFFLPNSLPTENDNNHHHQTESLKSFFPNPIQNKV</sequence>
<feature type="compositionally biased region" description="Basic and acidic residues" evidence="1">
    <location>
        <begin position="128"/>
        <end position="137"/>
    </location>
</feature>
<dbReference type="AlphaFoldDB" id="A0A9I9CGZ0"/>
<evidence type="ECO:0008006" key="3">
    <source>
        <dbReference type="Google" id="ProtNLM"/>
    </source>
</evidence>
<feature type="region of interest" description="Disordered" evidence="1">
    <location>
        <begin position="263"/>
        <end position="290"/>
    </location>
</feature>
<accession>A0A9I9CGZ0</accession>
<dbReference type="PANTHER" id="PTHR14791:SF42">
    <property type="entry name" value="F16L1.2 PROTEIN"/>
    <property type="match status" value="1"/>
</dbReference>
<dbReference type="InterPro" id="IPR036020">
    <property type="entry name" value="WW_dom_sf"/>
</dbReference>
<dbReference type="SUPFAM" id="SSF51045">
    <property type="entry name" value="WW domain"/>
    <property type="match status" value="1"/>
</dbReference>
<evidence type="ECO:0000256" key="1">
    <source>
        <dbReference type="SAM" id="MobiDB-lite"/>
    </source>
</evidence>
<proteinExistence type="predicted"/>
<dbReference type="EnsemblPlants" id="MELO3C003450.2.1">
    <property type="protein sequence ID" value="MELO3C003450.2.1"/>
    <property type="gene ID" value="MELO3C003450.2"/>
</dbReference>
<dbReference type="PANTHER" id="PTHR14791">
    <property type="entry name" value="BOMB/KIRA PROTEINS"/>
    <property type="match status" value="1"/>
</dbReference>
<reference evidence="2" key="1">
    <citation type="submission" date="2023-03" db="UniProtKB">
        <authorList>
            <consortium name="EnsemblPlants"/>
        </authorList>
    </citation>
    <scope>IDENTIFICATION</scope>
</reference>